<reference evidence="2" key="1">
    <citation type="submission" date="2020-11" db="EMBL/GenBank/DDBJ databases">
        <authorList>
            <person name="Tran Van P."/>
        </authorList>
    </citation>
    <scope>NUCLEOTIDE SEQUENCE</scope>
</reference>
<dbReference type="EMBL" id="OD005346">
    <property type="protein sequence ID" value="CAD7411418.1"/>
    <property type="molecule type" value="Genomic_DNA"/>
</dbReference>
<feature type="region of interest" description="Disordered" evidence="1">
    <location>
        <begin position="182"/>
        <end position="202"/>
    </location>
</feature>
<organism evidence="2">
    <name type="scientific">Timema poppense</name>
    <name type="common">Walking stick</name>
    <dbReference type="NCBI Taxonomy" id="170557"/>
    <lineage>
        <taxon>Eukaryota</taxon>
        <taxon>Metazoa</taxon>
        <taxon>Ecdysozoa</taxon>
        <taxon>Arthropoda</taxon>
        <taxon>Hexapoda</taxon>
        <taxon>Insecta</taxon>
        <taxon>Pterygota</taxon>
        <taxon>Neoptera</taxon>
        <taxon>Polyneoptera</taxon>
        <taxon>Phasmatodea</taxon>
        <taxon>Timematodea</taxon>
        <taxon>Timematoidea</taxon>
        <taxon>Timematidae</taxon>
        <taxon>Timema</taxon>
    </lineage>
</organism>
<dbReference type="AlphaFoldDB" id="A0A7R9H876"/>
<evidence type="ECO:0000313" key="2">
    <source>
        <dbReference type="EMBL" id="CAD7411418.1"/>
    </source>
</evidence>
<accession>A0A7R9H876</accession>
<sequence length="303" mass="33087">MSTFPDSLKPKCGFHDALCFFVCLYLGLEPKPFYHSAIIIVPTLANVNEGTFTYFLDMFLSGVINVEEVACYKTNCEIHFAIALTLSYPGIVSCSGSFSTHILRQSLMDVRKIVGYNHPLFLGGEEGHTLSYNKADALHFCFNDGETMTRQESAVFPPLESLFLLPCSALSRDAHHNIGKRMFPSLTRPRGEAPTAPTTGGVAINHPIKILHKGEWKTINEKPPSVHLTEIRTSISPSSAVGLNTTSTLANYATEAGRVETHLSKITPNSPDRESNLDLPVVGSLAEHETSVLSNYATEAGDT</sequence>
<protein>
    <submittedName>
        <fullName evidence="2">Uncharacterized protein</fullName>
    </submittedName>
</protein>
<evidence type="ECO:0000256" key="1">
    <source>
        <dbReference type="SAM" id="MobiDB-lite"/>
    </source>
</evidence>
<proteinExistence type="predicted"/>
<name>A0A7R9H876_TIMPO</name>
<gene>
    <name evidence="2" type="ORF">TPSB3V08_LOCUS7877</name>
</gene>